<evidence type="ECO:0000313" key="2">
    <source>
        <dbReference type="EMBL" id="ETO33162.1"/>
    </source>
</evidence>
<evidence type="ECO:0000313" key="3">
    <source>
        <dbReference type="Proteomes" id="UP000023152"/>
    </source>
</evidence>
<evidence type="ECO:0000259" key="1">
    <source>
        <dbReference type="PROSITE" id="PS50878"/>
    </source>
</evidence>
<dbReference type="CDD" id="cd01650">
    <property type="entry name" value="RT_nLTR_like"/>
    <property type="match status" value="1"/>
</dbReference>
<keyword evidence="3" id="KW-1185">Reference proteome</keyword>
<organism evidence="2 3">
    <name type="scientific">Reticulomyxa filosa</name>
    <dbReference type="NCBI Taxonomy" id="46433"/>
    <lineage>
        <taxon>Eukaryota</taxon>
        <taxon>Sar</taxon>
        <taxon>Rhizaria</taxon>
        <taxon>Retaria</taxon>
        <taxon>Foraminifera</taxon>
        <taxon>Monothalamids</taxon>
        <taxon>Reticulomyxidae</taxon>
        <taxon>Reticulomyxa</taxon>
    </lineage>
</organism>
<dbReference type="EMBL" id="ASPP01003628">
    <property type="protein sequence ID" value="ETO33162.1"/>
    <property type="molecule type" value="Genomic_DNA"/>
</dbReference>
<dbReference type="AlphaFoldDB" id="X6P6B8"/>
<gene>
    <name evidence="2" type="ORF">RFI_03948</name>
</gene>
<protein>
    <recommendedName>
        <fullName evidence="1">Reverse transcriptase domain-containing protein</fullName>
    </recommendedName>
</protein>
<dbReference type="Proteomes" id="UP000023152">
    <property type="component" value="Unassembled WGS sequence"/>
</dbReference>
<accession>X6P6B8</accession>
<dbReference type="OMA" id="NICEWAN"/>
<name>X6P6B8_RETFI</name>
<dbReference type="Pfam" id="PF00078">
    <property type="entry name" value="RVT_1"/>
    <property type="match status" value="1"/>
</dbReference>
<comment type="caution">
    <text evidence="2">The sequence shown here is derived from an EMBL/GenBank/DDBJ whole genome shotgun (WGS) entry which is preliminary data.</text>
</comment>
<dbReference type="SUPFAM" id="SSF56672">
    <property type="entry name" value="DNA/RNA polymerases"/>
    <property type="match status" value="1"/>
</dbReference>
<reference evidence="2 3" key="1">
    <citation type="journal article" date="2013" name="Curr. Biol.">
        <title>The Genome of the Foraminiferan Reticulomyxa filosa.</title>
        <authorList>
            <person name="Glockner G."/>
            <person name="Hulsmann N."/>
            <person name="Schleicher M."/>
            <person name="Noegel A.A."/>
            <person name="Eichinger L."/>
            <person name="Gallinger C."/>
            <person name="Pawlowski J."/>
            <person name="Sierra R."/>
            <person name="Euteneuer U."/>
            <person name="Pillet L."/>
            <person name="Moustafa A."/>
            <person name="Platzer M."/>
            <person name="Groth M."/>
            <person name="Szafranski K."/>
            <person name="Schliwa M."/>
        </authorList>
    </citation>
    <scope>NUCLEOTIDE SEQUENCE [LARGE SCALE GENOMIC DNA]</scope>
</reference>
<dbReference type="PROSITE" id="PS50878">
    <property type="entry name" value="RT_POL"/>
    <property type="match status" value="1"/>
</dbReference>
<dbReference type="InterPro" id="IPR043502">
    <property type="entry name" value="DNA/RNA_pol_sf"/>
</dbReference>
<sequence length="593" mass="68632">MEFVNALLRLENLLLECAQFGKEASHGGVTNYTNKELKLKRKFRKHRTSINFANYKQASCQLRRNLRQEKHEHMVKSINSMHEGNTKMIFSKFRSLNSNKISIIPVLIDEQTNKIAHADIDKVKLLVDSFSQPPQPPNNAINYTGYYQSIENEIASVFAIFRDEEMKNRSVNLCDKHQSEITESEVIEALRHISCYKAQGPDNIHNLMLKNGGDSILQSLVFLLGWSFRMGYMPKSWKMANIVPIPKPDRDHSLTKNYRPIALLSRVGKLMERIILRRLMYYLHQNNLLTPNQAGFQSRQNTDEFLLRITETIHKSFDKNGVTYAVLLDISAAYDSVWRNGLRSKLSEEFYLKGRLYWWIDSFLSDRVGRVVINGAHSEWKKFHTGVPQGLALYPLLFLLYINDIATTVPDQIQCGIFADDVAIWSSIFTSDTNEMQNQMNKMQRCLDNICEWANTWKMVLAPEKTQCITFRKKNKKKYPPLQLNLQGTPITETDNVRYLGLIMDSQLNYNRHLNYVYGKASRNVGYLTFLCSYKGIRPSLSVYTLLFKTIIRHSLEYACAFWNGAAEIHKKKLELIQRISMCRILGVIHATA</sequence>
<dbReference type="OrthoDB" id="6758379at2759"/>
<feature type="domain" description="Reverse transcriptase" evidence="1">
    <location>
        <begin position="226"/>
        <end position="504"/>
    </location>
</feature>
<dbReference type="PANTHER" id="PTHR33332">
    <property type="entry name" value="REVERSE TRANSCRIPTASE DOMAIN-CONTAINING PROTEIN"/>
    <property type="match status" value="1"/>
</dbReference>
<proteinExistence type="predicted"/>
<dbReference type="InterPro" id="IPR000477">
    <property type="entry name" value="RT_dom"/>
</dbReference>